<dbReference type="RefSeq" id="WP_007415148.1">
    <property type="nucleotide sequence ID" value="NZ_ABOX02000014.1"/>
</dbReference>
<dbReference type="OrthoDB" id="286959at2"/>
<dbReference type="AlphaFoldDB" id="B9XH52"/>
<evidence type="ECO:0000313" key="3">
    <source>
        <dbReference type="Proteomes" id="UP000003688"/>
    </source>
</evidence>
<dbReference type="EMBL" id="ABOX02000014">
    <property type="protein sequence ID" value="EEF60687.1"/>
    <property type="molecule type" value="Genomic_DNA"/>
</dbReference>
<organism evidence="2 3">
    <name type="scientific">Pedosphaera parvula (strain Ellin514)</name>
    <dbReference type="NCBI Taxonomy" id="320771"/>
    <lineage>
        <taxon>Bacteria</taxon>
        <taxon>Pseudomonadati</taxon>
        <taxon>Verrucomicrobiota</taxon>
        <taxon>Pedosphaerae</taxon>
        <taxon>Pedosphaerales</taxon>
        <taxon>Pedosphaeraceae</taxon>
        <taxon>Pedosphaera</taxon>
    </lineage>
</organism>
<proteinExistence type="predicted"/>
<protein>
    <recommendedName>
        <fullName evidence="4">DUF4136 domain-containing protein</fullName>
    </recommendedName>
</protein>
<reference evidence="2 3" key="1">
    <citation type="journal article" date="2011" name="J. Bacteriol.">
        <title>Genome sequence of 'Pedosphaera parvula' Ellin514, an aerobic Verrucomicrobial isolate from pasture soil.</title>
        <authorList>
            <person name="Kant R."/>
            <person name="van Passel M.W."/>
            <person name="Sangwan P."/>
            <person name="Palva A."/>
            <person name="Lucas S."/>
            <person name="Copeland A."/>
            <person name="Lapidus A."/>
            <person name="Glavina Del Rio T."/>
            <person name="Dalin E."/>
            <person name="Tice H."/>
            <person name="Bruce D."/>
            <person name="Goodwin L."/>
            <person name="Pitluck S."/>
            <person name="Chertkov O."/>
            <person name="Larimer F.W."/>
            <person name="Land M.L."/>
            <person name="Hauser L."/>
            <person name="Brettin T.S."/>
            <person name="Detter J.C."/>
            <person name="Han S."/>
            <person name="de Vos W.M."/>
            <person name="Janssen P.H."/>
            <person name="Smidt H."/>
        </authorList>
    </citation>
    <scope>NUCLEOTIDE SEQUENCE [LARGE SCALE GENOMIC DNA]</scope>
    <source>
        <strain evidence="2 3">Ellin514</strain>
    </source>
</reference>
<accession>B9XH52</accession>
<evidence type="ECO:0000313" key="2">
    <source>
        <dbReference type="EMBL" id="EEF60687.1"/>
    </source>
</evidence>
<evidence type="ECO:0000256" key="1">
    <source>
        <dbReference type="SAM" id="SignalP"/>
    </source>
</evidence>
<keyword evidence="1" id="KW-0732">Signal</keyword>
<sequence precursor="true">MHHNFAAHLKLQIITLILSLFAILPITADAQTNPSPPTATTPTWPPVDPVKVFGSQENLQTIRHPTSVVAYRIDPQSIYARERLKARKELGQRLTRQEEKKLHTLVDPKTEIAGYEILSGPVKLSTNTIQQLTTIWTNPKSFSRVMTQCEFSPGIALKYTHDKKDITLLICLHCTEVQTIVNNQPVGGAKLFPIENQIITLAKQIFPKDKEIQKLGQSSSR</sequence>
<evidence type="ECO:0008006" key="4">
    <source>
        <dbReference type="Google" id="ProtNLM"/>
    </source>
</evidence>
<gene>
    <name evidence="2" type="ORF">Cflav_PD3545</name>
</gene>
<name>B9XH52_PEDPL</name>
<keyword evidence="3" id="KW-1185">Reference proteome</keyword>
<comment type="caution">
    <text evidence="2">The sequence shown here is derived from an EMBL/GenBank/DDBJ whole genome shotgun (WGS) entry which is preliminary data.</text>
</comment>
<feature type="signal peptide" evidence="1">
    <location>
        <begin position="1"/>
        <end position="30"/>
    </location>
</feature>
<dbReference type="Proteomes" id="UP000003688">
    <property type="component" value="Unassembled WGS sequence"/>
</dbReference>
<feature type="chain" id="PRO_5002894890" description="DUF4136 domain-containing protein" evidence="1">
    <location>
        <begin position="31"/>
        <end position="221"/>
    </location>
</feature>